<dbReference type="GO" id="GO:0030244">
    <property type="term" value="P:cellulose biosynthetic process"/>
    <property type="evidence" value="ECO:0007669"/>
    <property type="project" value="InterPro"/>
</dbReference>
<dbReference type="RefSeq" id="WP_091566780.1">
    <property type="nucleotide sequence ID" value="NZ_FNHP01000002.1"/>
</dbReference>
<dbReference type="Pfam" id="PF03500">
    <property type="entry name" value="Cellsynth_D"/>
    <property type="match status" value="1"/>
</dbReference>
<evidence type="ECO:0000313" key="1">
    <source>
        <dbReference type="EMBL" id="SDM07684.1"/>
    </source>
</evidence>
<keyword evidence="2" id="KW-1185">Reference proteome</keyword>
<dbReference type="InterPro" id="IPR038470">
    <property type="entry name" value="Cellsynth_D_sf"/>
</dbReference>
<dbReference type="AlphaFoldDB" id="A0A1G9Q9E1"/>
<dbReference type="Proteomes" id="UP000198552">
    <property type="component" value="Unassembled WGS sequence"/>
</dbReference>
<dbReference type="EMBL" id="FNHP01000002">
    <property type="protein sequence ID" value="SDM07684.1"/>
    <property type="molecule type" value="Genomic_DNA"/>
</dbReference>
<evidence type="ECO:0000313" key="2">
    <source>
        <dbReference type="Proteomes" id="UP000198552"/>
    </source>
</evidence>
<accession>A0A1G9Q9E1</accession>
<gene>
    <name evidence="1" type="ORF">SAMN05428957_102156</name>
</gene>
<dbReference type="OrthoDB" id="8963422at2"/>
<name>A0A1G9Q9E1_9BURK</name>
<proteinExistence type="predicted"/>
<sequence>MPNTAHPPTAPVLDTAYAQQLQCGRQWRGFLNALGQEFSAALPAQDVALLMARIGVRFASQNPLAASDTIEGLQAAMNAVWGPLDWGRVDIAQTPAGMDIRHRFCPLAAAFGTSQADWAVGFLQGAYQQWFDSAGAGGLKVQPVTGLDSLGSAQLRLGAA</sequence>
<dbReference type="InterPro" id="IPR022798">
    <property type="entry name" value="BcsD_bac"/>
</dbReference>
<reference evidence="2" key="1">
    <citation type="submission" date="2016-10" db="EMBL/GenBank/DDBJ databases">
        <authorList>
            <person name="Varghese N."/>
            <person name="Submissions S."/>
        </authorList>
    </citation>
    <scope>NUCLEOTIDE SEQUENCE [LARGE SCALE GENOMIC DNA]</scope>
    <source>
        <strain evidence="2">EPL6</strain>
    </source>
</reference>
<organism evidence="1 2">
    <name type="scientific">Oryzisolibacter propanilivorax</name>
    <dbReference type="NCBI Taxonomy" id="1527607"/>
    <lineage>
        <taxon>Bacteria</taxon>
        <taxon>Pseudomonadati</taxon>
        <taxon>Pseudomonadota</taxon>
        <taxon>Betaproteobacteria</taxon>
        <taxon>Burkholderiales</taxon>
        <taxon>Comamonadaceae</taxon>
        <taxon>Oryzisolibacter</taxon>
    </lineage>
</organism>
<dbReference type="STRING" id="1527607.SAMN05428957_102156"/>
<protein>
    <submittedName>
        <fullName evidence="1">Cellulose synthase subunit D</fullName>
    </submittedName>
</protein>
<dbReference type="Gene3D" id="3.30.70.2590">
    <property type="match status" value="1"/>
</dbReference>